<feature type="compositionally biased region" description="Low complexity" evidence="15">
    <location>
        <begin position="420"/>
        <end position="429"/>
    </location>
</feature>
<dbReference type="InterPro" id="IPR054765">
    <property type="entry name" value="SLBB_dom"/>
</dbReference>
<feature type="compositionally biased region" description="Polar residues" evidence="15">
    <location>
        <begin position="479"/>
        <end position="491"/>
    </location>
</feature>
<dbReference type="Gene3D" id="3.30.1950.10">
    <property type="entry name" value="wza like domain"/>
    <property type="match status" value="1"/>
</dbReference>
<feature type="domain" description="SLBB" evidence="18">
    <location>
        <begin position="144"/>
        <end position="221"/>
    </location>
</feature>
<evidence type="ECO:0000256" key="11">
    <source>
        <dbReference type="ARBA" id="ARBA00023136"/>
    </source>
</evidence>
<keyword evidence="9" id="KW-0406">Ion transport</keyword>
<evidence type="ECO:0000313" key="20">
    <source>
        <dbReference type="Proteomes" id="UP000292958"/>
    </source>
</evidence>
<evidence type="ECO:0000256" key="4">
    <source>
        <dbReference type="ARBA" id="ARBA00022452"/>
    </source>
</evidence>
<evidence type="ECO:0000313" key="19">
    <source>
        <dbReference type="EMBL" id="RZU41324.1"/>
    </source>
</evidence>
<evidence type="ECO:0000256" key="8">
    <source>
        <dbReference type="ARBA" id="ARBA00023047"/>
    </source>
</evidence>
<feature type="domain" description="Soluble ligand binding" evidence="17">
    <location>
        <begin position="731"/>
        <end position="780"/>
    </location>
</feature>
<dbReference type="PANTHER" id="PTHR33619:SF3">
    <property type="entry name" value="POLYSACCHARIDE EXPORT PROTEIN GFCE-RELATED"/>
    <property type="match status" value="1"/>
</dbReference>
<proteinExistence type="inferred from homology"/>
<dbReference type="Proteomes" id="UP000292958">
    <property type="component" value="Unassembled WGS sequence"/>
</dbReference>
<comment type="caution">
    <text evidence="19">The sequence shown here is derived from an EMBL/GenBank/DDBJ whole genome shotgun (WGS) entry which is preliminary data.</text>
</comment>
<protein>
    <submittedName>
        <fullName evidence="19">Protein involved in polysaccharide export with SLBB domain</fullName>
    </submittedName>
</protein>
<dbReference type="AlphaFoldDB" id="A0A4Q7YVE8"/>
<organism evidence="19 20">
    <name type="scientific">Edaphobacter modestus</name>
    <dbReference type="NCBI Taxonomy" id="388466"/>
    <lineage>
        <taxon>Bacteria</taxon>
        <taxon>Pseudomonadati</taxon>
        <taxon>Acidobacteriota</taxon>
        <taxon>Terriglobia</taxon>
        <taxon>Terriglobales</taxon>
        <taxon>Acidobacteriaceae</taxon>
        <taxon>Edaphobacter</taxon>
    </lineage>
</organism>
<dbReference type="GO" id="GO:0015159">
    <property type="term" value="F:polysaccharide transmembrane transporter activity"/>
    <property type="evidence" value="ECO:0007669"/>
    <property type="project" value="InterPro"/>
</dbReference>
<dbReference type="Pfam" id="PF10531">
    <property type="entry name" value="SLBB"/>
    <property type="match status" value="3"/>
</dbReference>
<dbReference type="Gene3D" id="3.10.560.10">
    <property type="entry name" value="Outer membrane lipoprotein wza domain like"/>
    <property type="match status" value="4"/>
</dbReference>
<gene>
    <name evidence="19" type="ORF">BDD14_2840</name>
</gene>
<keyword evidence="13" id="KW-0998">Cell outer membrane</keyword>
<dbReference type="InterPro" id="IPR019554">
    <property type="entry name" value="Soluble_ligand-bd"/>
</dbReference>
<feature type="compositionally biased region" description="Polar residues" evidence="15">
    <location>
        <begin position="500"/>
        <end position="514"/>
    </location>
</feature>
<comment type="subcellular location">
    <subcellularLocation>
        <location evidence="1">Cell outer membrane</location>
        <topology evidence="1">Multi-pass membrane protein</topology>
    </subcellularLocation>
</comment>
<evidence type="ECO:0000256" key="3">
    <source>
        <dbReference type="ARBA" id="ARBA00022448"/>
    </source>
</evidence>
<dbReference type="GO" id="GO:0015288">
    <property type="term" value="F:porin activity"/>
    <property type="evidence" value="ECO:0007669"/>
    <property type="project" value="UniProtKB-KW"/>
</dbReference>
<keyword evidence="14" id="KW-0449">Lipoprotein</keyword>
<evidence type="ECO:0000256" key="1">
    <source>
        <dbReference type="ARBA" id="ARBA00004571"/>
    </source>
</evidence>
<reference evidence="19 20" key="1">
    <citation type="submission" date="2019-02" db="EMBL/GenBank/DDBJ databases">
        <title>Genomic Encyclopedia of Archaeal and Bacterial Type Strains, Phase II (KMG-II): from individual species to whole genera.</title>
        <authorList>
            <person name="Goeker M."/>
        </authorList>
    </citation>
    <scope>NUCLEOTIDE SEQUENCE [LARGE SCALE GENOMIC DNA]</scope>
    <source>
        <strain evidence="19 20">DSM 18101</strain>
    </source>
</reference>
<feature type="domain" description="Soluble ligand binding" evidence="17">
    <location>
        <begin position="228"/>
        <end position="279"/>
    </location>
</feature>
<feature type="region of interest" description="Disordered" evidence="15">
    <location>
        <begin position="407"/>
        <end position="448"/>
    </location>
</feature>
<evidence type="ECO:0000256" key="5">
    <source>
        <dbReference type="ARBA" id="ARBA00022597"/>
    </source>
</evidence>
<keyword evidence="8" id="KW-0625">Polysaccharide transport</keyword>
<keyword evidence="20" id="KW-1185">Reference proteome</keyword>
<evidence type="ECO:0000256" key="10">
    <source>
        <dbReference type="ARBA" id="ARBA00023114"/>
    </source>
</evidence>
<feature type="domain" description="Soluble ligand binding" evidence="17">
    <location>
        <begin position="589"/>
        <end position="624"/>
    </location>
</feature>
<evidence type="ECO:0000256" key="14">
    <source>
        <dbReference type="ARBA" id="ARBA00023288"/>
    </source>
</evidence>
<comment type="similarity">
    <text evidence="2">Belongs to the BexD/CtrA/VexA family.</text>
</comment>
<dbReference type="PANTHER" id="PTHR33619">
    <property type="entry name" value="POLYSACCHARIDE EXPORT PROTEIN GFCE-RELATED"/>
    <property type="match status" value="1"/>
</dbReference>
<name>A0A4Q7YVE8_9BACT</name>
<keyword evidence="12" id="KW-0564">Palmitate</keyword>
<sequence>MQNGNQNQNQLQQTFNPFSILPLDPPTEFQQFVANSTGKMLPIFGAALFRNPPSTFSPVNTAPVTPDYLLGPGDELLIQSWGQVTLNGRFIVDRSGGIFIPQVGTVQVAGLRFEQVQPYLKSQMNKLFRNFDLNVNMGQLRSIQVFVVGQARRPGTYTISSLSTLVNAIFATGGPSPQGSLRHIQLKRGGKLIVDFDLYDLLVRGDKSNDVALLPGDVIYIPPVGPQVAVAGNVKVPSIYELKSADSTTVGDVLDLAAGLTSIASRDAIRLERIDERHMRSTLDVSLDTQGKATPVQDGDLLELVAVAGEFKGAITLRGNVANPGRYMWKPGMRVKDLLPDKDSLITRDYWLKRSQLGQPMMTYIPTCLPRTPYGVPTLRYGIPVGEEGDDPFWRYSSTPEYRALRGYPAVNGDRRMSDQDSMSSNSLRNPMMEDRTTATTGDDELNCASLSDIPKYVDRLAPYNSQTNFQQQNNALGASQTQPIDTTGSERASAASASLGTSSRNASSGQFQPKNDVKLSEPDIDWSYAVVERQSKENLTTSLLPFNLGKVVLEGDSSQNLELLPGDVVTIFSKADIRVPQAQQTRFVRLEGEFNSAGVYSVRAGETLRQVVQRAGGLTPEAYLYGSEFTRESTRRVQQARLNEYVDQIALQASTVASANASRSINPQDTAAAAAAQQQNQNIVNSLRRARASGRIVLELPVDSHSIEQLPDLPLEDGDRFIVPRVPPTVNVDGAVYNQNSFMYDPHRRVGDFIRLAGGANRDADSKRAYVIRAGGAVISKQYSSSLRGNGFNSLHVYPGDTIVIPLNLDQGKTMRLIVDIAQIVGQFGIAIAAANTVLGQ</sequence>
<evidence type="ECO:0000256" key="9">
    <source>
        <dbReference type="ARBA" id="ARBA00023065"/>
    </source>
</evidence>
<dbReference type="GO" id="GO:0006811">
    <property type="term" value="P:monoatomic ion transport"/>
    <property type="evidence" value="ECO:0007669"/>
    <property type="project" value="UniProtKB-KW"/>
</dbReference>
<keyword evidence="11" id="KW-0472">Membrane</keyword>
<evidence type="ECO:0000259" key="17">
    <source>
        <dbReference type="Pfam" id="PF10531"/>
    </source>
</evidence>
<dbReference type="OrthoDB" id="9815244at2"/>
<keyword evidence="3" id="KW-0813">Transport</keyword>
<dbReference type="EMBL" id="SHKW01000001">
    <property type="protein sequence ID" value="RZU41324.1"/>
    <property type="molecule type" value="Genomic_DNA"/>
</dbReference>
<keyword evidence="4" id="KW-1134">Transmembrane beta strand</keyword>
<evidence type="ECO:0000256" key="12">
    <source>
        <dbReference type="ARBA" id="ARBA00023139"/>
    </source>
</evidence>
<evidence type="ECO:0000256" key="7">
    <source>
        <dbReference type="ARBA" id="ARBA00022729"/>
    </source>
</evidence>
<dbReference type="Pfam" id="PF02563">
    <property type="entry name" value="Poly_export"/>
    <property type="match status" value="1"/>
</dbReference>
<evidence type="ECO:0000256" key="15">
    <source>
        <dbReference type="SAM" id="MobiDB-lite"/>
    </source>
</evidence>
<keyword evidence="5" id="KW-0762">Sugar transport</keyword>
<accession>A0A4Q7YVE8</accession>
<dbReference type="Pfam" id="PF22461">
    <property type="entry name" value="SLBB_2"/>
    <property type="match status" value="1"/>
</dbReference>
<dbReference type="InterPro" id="IPR003715">
    <property type="entry name" value="Poly_export_N"/>
</dbReference>
<dbReference type="GO" id="GO:0046930">
    <property type="term" value="C:pore complex"/>
    <property type="evidence" value="ECO:0007669"/>
    <property type="project" value="UniProtKB-KW"/>
</dbReference>
<evidence type="ECO:0000256" key="2">
    <source>
        <dbReference type="ARBA" id="ARBA00009450"/>
    </source>
</evidence>
<keyword evidence="6" id="KW-0812">Transmembrane</keyword>
<dbReference type="GO" id="GO:0009279">
    <property type="term" value="C:cell outer membrane"/>
    <property type="evidence" value="ECO:0007669"/>
    <property type="project" value="UniProtKB-SubCell"/>
</dbReference>
<evidence type="ECO:0000256" key="13">
    <source>
        <dbReference type="ARBA" id="ARBA00023237"/>
    </source>
</evidence>
<evidence type="ECO:0000259" key="18">
    <source>
        <dbReference type="Pfam" id="PF22461"/>
    </source>
</evidence>
<keyword evidence="10" id="KW-0626">Porin</keyword>
<keyword evidence="7" id="KW-0732">Signal</keyword>
<dbReference type="RefSeq" id="WP_130419261.1">
    <property type="nucleotide sequence ID" value="NZ_SHKW01000001.1"/>
</dbReference>
<feature type="domain" description="Polysaccharide export protein N-terminal" evidence="16">
    <location>
        <begin position="63"/>
        <end position="137"/>
    </location>
</feature>
<evidence type="ECO:0000259" key="16">
    <source>
        <dbReference type="Pfam" id="PF02563"/>
    </source>
</evidence>
<feature type="region of interest" description="Disordered" evidence="15">
    <location>
        <begin position="479"/>
        <end position="519"/>
    </location>
</feature>
<dbReference type="InterPro" id="IPR049712">
    <property type="entry name" value="Poly_export"/>
</dbReference>
<evidence type="ECO:0000256" key="6">
    <source>
        <dbReference type="ARBA" id="ARBA00022692"/>
    </source>
</evidence>